<gene>
    <name evidence="3" type="ORF">A2310_07200</name>
</gene>
<comment type="caution">
    <text evidence="3">The sequence shown here is derived from an EMBL/GenBank/DDBJ whole genome shotgun (WGS) entry which is preliminary data.</text>
</comment>
<dbReference type="Gene3D" id="3.30.70.1070">
    <property type="entry name" value="Sporulation related repeat"/>
    <property type="match status" value="1"/>
</dbReference>
<feature type="transmembrane region" description="Helical" evidence="1">
    <location>
        <begin position="18"/>
        <end position="38"/>
    </location>
</feature>
<keyword evidence="1" id="KW-0812">Transmembrane</keyword>
<evidence type="ECO:0000256" key="1">
    <source>
        <dbReference type="SAM" id="Phobius"/>
    </source>
</evidence>
<dbReference type="Proteomes" id="UP000178417">
    <property type="component" value="Unassembled WGS sequence"/>
</dbReference>
<dbReference type="InterPro" id="IPR036680">
    <property type="entry name" value="SPOR-like_sf"/>
</dbReference>
<keyword evidence="1" id="KW-1133">Transmembrane helix</keyword>
<organism evidence="3 4">
    <name type="scientific">candidate division WOR-1 bacterium RIFOXYB2_FULL_37_13</name>
    <dbReference type="NCBI Taxonomy" id="1802579"/>
    <lineage>
        <taxon>Bacteria</taxon>
        <taxon>Bacillati</taxon>
        <taxon>Saganbacteria</taxon>
    </lineage>
</organism>
<dbReference type="EMBL" id="MEUB01000027">
    <property type="protein sequence ID" value="OGC22537.1"/>
    <property type="molecule type" value="Genomic_DNA"/>
</dbReference>
<evidence type="ECO:0000259" key="2">
    <source>
        <dbReference type="Pfam" id="PF05036"/>
    </source>
</evidence>
<name>A0A1F4SQA8_UNCSA</name>
<dbReference type="Pfam" id="PF05036">
    <property type="entry name" value="SPOR"/>
    <property type="match status" value="1"/>
</dbReference>
<dbReference type="SUPFAM" id="SSF110997">
    <property type="entry name" value="Sporulation related repeat"/>
    <property type="match status" value="1"/>
</dbReference>
<keyword evidence="1" id="KW-0472">Membrane</keyword>
<dbReference type="AlphaFoldDB" id="A0A1F4SQA8"/>
<evidence type="ECO:0000313" key="4">
    <source>
        <dbReference type="Proteomes" id="UP000178417"/>
    </source>
</evidence>
<dbReference type="GO" id="GO:0042834">
    <property type="term" value="F:peptidoglycan binding"/>
    <property type="evidence" value="ECO:0007669"/>
    <property type="project" value="InterPro"/>
</dbReference>
<sequence length="196" mass="22254">MHNFHCKIPTQVGRIKNIFLIAVLLIVIGLSFWISFMIGKNILTPVVKELPTVDSLTREADEIFKDLGPITFEVEPTVDNDGQLQNDMMQGTVEPVTILPPSKKYTITTIVDNASKEKQENTPKEISSQYKVQVGVFLSRKNADDLEKSLMAKGFDPEIEQFQKYWRVFLPQSNLVDAQKLVSLLKSKGFEAIIRR</sequence>
<evidence type="ECO:0000313" key="3">
    <source>
        <dbReference type="EMBL" id="OGC22537.1"/>
    </source>
</evidence>
<protein>
    <recommendedName>
        <fullName evidence="2">SPOR domain-containing protein</fullName>
    </recommendedName>
</protein>
<reference evidence="3 4" key="1">
    <citation type="journal article" date="2016" name="Nat. Commun.">
        <title>Thousands of microbial genomes shed light on interconnected biogeochemical processes in an aquifer system.</title>
        <authorList>
            <person name="Anantharaman K."/>
            <person name="Brown C.T."/>
            <person name="Hug L.A."/>
            <person name="Sharon I."/>
            <person name="Castelle C.J."/>
            <person name="Probst A.J."/>
            <person name="Thomas B.C."/>
            <person name="Singh A."/>
            <person name="Wilkins M.J."/>
            <person name="Karaoz U."/>
            <person name="Brodie E.L."/>
            <person name="Williams K.H."/>
            <person name="Hubbard S.S."/>
            <person name="Banfield J.F."/>
        </authorList>
    </citation>
    <scope>NUCLEOTIDE SEQUENCE [LARGE SCALE GENOMIC DNA]</scope>
</reference>
<dbReference type="InterPro" id="IPR007730">
    <property type="entry name" value="SPOR-like_dom"/>
</dbReference>
<dbReference type="STRING" id="1802579.A2310_07200"/>
<accession>A0A1F4SQA8</accession>
<feature type="domain" description="SPOR" evidence="2">
    <location>
        <begin position="128"/>
        <end position="196"/>
    </location>
</feature>
<proteinExistence type="predicted"/>